<proteinExistence type="predicted"/>
<protein>
    <submittedName>
        <fullName evidence="1">Uncharacterized protein</fullName>
    </submittedName>
</protein>
<organism evidence="1 2">
    <name type="scientific">Parendozoicomonas haliclonae</name>
    <dbReference type="NCBI Taxonomy" id="1960125"/>
    <lineage>
        <taxon>Bacteria</taxon>
        <taxon>Pseudomonadati</taxon>
        <taxon>Pseudomonadota</taxon>
        <taxon>Gammaproteobacteria</taxon>
        <taxon>Oceanospirillales</taxon>
        <taxon>Endozoicomonadaceae</taxon>
        <taxon>Parendozoicomonas</taxon>
    </lineage>
</organism>
<evidence type="ECO:0000313" key="1">
    <source>
        <dbReference type="EMBL" id="SMA31386.1"/>
    </source>
</evidence>
<reference evidence="1 2" key="1">
    <citation type="submission" date="2017-03" db="EMBL/GenBank/DDBJ databases">
        <authorList>
            <person name="Afonso C.L."/>
            <person name="Miller P.J."/>
            <person name="Scott M.A."/>
            <person name="Spackman E."/>
            <person name="Goraichik I."/>
            <person name="Dimitrov K.M."/>
            <person name="Suarez D.L."/>
            <person name="Swayne D.E."/>
        </authorList>
    </citation>
    <scope>NUCLEOTIDE SEQUENCE [LARGE SCALE GENOMIC DNA]</scope>
    <source>
        <strain evidence="1">SB41UT1</strain>
    </source>
</reference>
<evidence type="ECO:0000313" key="2">
    <source>
        <dbReference type="Proteomes" id="UP000196573"/>
    </source>
</evidence>
<dbReference type="Proteomes" id="UP000196573">
    <property type="component" value="Unassembled WGS sequence"/>
</dbReference>
<keyword evidence="2" id="KW-1185">Reference proteome</keyword>
<dbReference type="EMBL" id="FWPT01000001">
    <property type="protein sequence ID" value="SMA31386.1"/>
    <property type="molecule type" value="Genomic_DNA"/>
</dbReference>
<dbReference type="AlphaFoldDB" id="A0A1X7AE52"/>
<accession>A0A1X7AE52</accession>
<name>A0A1X7AE52_9GAMM</name>
<sequence length="38" mass="4029">MGVVCILKSSIIAGLVESCLNTKGSILNSGVKYFLTIR</sequence>
<gene>
    <name evidence="1" type="ORF">EHSB41UT_00006</name>
</gene>